<accession>A0AAV9DGA9</accession>
<organism evidence="2 3">
    <name type="scientific">Acorus calamus</name>
    <name type="common">Sweet flag</name>
    <dbReference type="NCBI Taxonomy" id="4465"/>
    <lineage>
        <taxon>Eukaryota</taxon>
        <taxon>Viridiplantae</taxon>
        <taxon>Streptophyta</taxon>
        <taxon>Embryophyta</taxon>
        <taxon>Tracheophyta</taxon>
        <taxon>Spermatophyta</taxon>
        <taxon>Magnoliopsida</taxon>
        <taxon>Liliopsida</taxon>
        <taxon>Acoraceae</taxon>
        <taxon>Acorus</taxon>
    </lineage>
</organism>
<reference evidence="2" key="2">
    <citation type="submission" date="2023-06" db="EMBL/GenBank/DDBJ databases">
        <authorList>
            <person name="Ma L."/>
            <person name="Liu K.-W."/>
            <person name="Li Z."/>
            <person name="Hsiao Y.-Y."/>
            <person name="Qi Y."/>
            <person name="Fu T."/>
            <person name="Tang G."/>
            <person name="Zhang D."/>
            <person name="Sun W.-H."/>
            <person name="Liu D.-K."/>
            <person name="Li Y."/>
            <person name="Chen G.-Z."/>
            <person name="Liu X.-D."/>
            <person name="Liao X.-Y."/>
            <person name="Jiang Y.-T."/>
            <person name="Yu X."/>
            <person name="Hao Y."/>
            <person name="Huang J."/>
            <person name="Zhao X.-W."/>
            <person name="Ke S."/>
            <person name="Chen Y.-Y."/>
            <person name="Wu W.-L."/>
            <person name="Hsu J.-L."/>
            <person name="Lin Y.-F."/>
            <person name="Huang M.-D."/>
            <person name="Li C.-Y."/>
            <person name="Huang L."/>
            <person name="Wang Z.-W."/>
            <person name="Zhao X."/>
            <person name="Zhong W.-Y."/>
            <person name="Peng D.-H."/>
            <person name="Ahmad S."/>
            <person name="Lan S."/>
            <person name="Zhang J.-S."/>
            <person name="Tsai W.-C."/>
            <person name="Van De Peer Y."/>
            <person name="Liu Z.-J."/>
        </authorList>
    </citation>
    <scope>NUCLEOTIDE SEQUENCE</scope>
    <source>
        <strain evidence="2">CP</strain>
        <tissue evidence="2">Leaves</tissue>
    </source>
</reference>
<sequence>MDSVFWNIRGLNSKEKQLDVKNFLKKHAAPIISLVETKVDYMNTQAVCRSILPQYQFISHSLRGRIWILWDRTLANVESISFTEQFLHCKVLNNGSSVGILMKSATLMKRWGVVPHTLEECLDSTTASLHVIFKTFVLPNLKRSLKNWNKVTFGSIQNHLQHCRTRLDKAQADSLNDPLNPALHLLESSAKEDYLQALRREEVLLRQKSRQLWLREGDKNSKFFYASLKSRAAFNTIRKVQLEDGSYSSDPGVIKRHASQFFHNLLNRENTSLIHPLSPSVKLSEVERQNLCAPVSDAEIRSALFSAKALSSPGPDGFPARFFQVYWNVVKEDFISAIKSFFISGFLLRQLNHSFISLIPKTKHADSFDNFRPISLCNSVYKTITKIMSERLQGVLPKLVLPNQSAFVKGRNIVHNTMLAHELVRYLGTSSSSGRACVKVDLRKAFDSVRWDFLKEVLNSLNFPGSWVQLILQCVQTASFSVLVNGSPVDFFQAKCGLRQGDPLSPLLFVLVMNALSHSIEEAVNSGRLGRFINSAHNISHLCFADDLIIFTDCSHASAIALQLILSDFSKASGLSLNPSKSQLFTSNDGNFLSTGLGIPICQLPVKHLGLPLQSSYLSNASCSPLVDKVRKRLQVWTAIYLSKAGRVELINSVLINLSFYWTAGFSLPKKTVKTIEQICRRFLWAGEEGRMKLHAVSWADVCLPRAEGGLGIKRVSEWNLAALGTRLWEIATNNQSLWASWIKKRYCRRNTVWNASPSSSDSPLWKKILNTAQWLRVQVQYIIFEGTTINLWEDPWLKGFGLKHHFNGQTNLHWGPPNSTPVASLIHAGKWKKPIHWPAGFDAIWEAINELEIGGCGSDILIWTGSKTGQGAINDGEKMILQFILALTIWTIWQARNEKIFRQCALSKPLLVRKIILATKSRFSGVSIEDSGSPLSLALLSLFGIVLEANEMGPSPPGWVKINSDGSLGEDRYGFGAVVRDSRGDCLLAMAERSQAASINILELKGLLAGMRLQNLPGSLVWSESDSTTVVAWALDLQNGRSLMSIEKVIGWQMPLRHGNPKLVAPYSDLHN</sequence>
<dbReference type="SUPFAM" id="SSF53098">
    <property type="entry name" value="Ribonuclease H-like"/>
    <property type="match status" value="1"/>
</dbReference>
<dbReference type="InterPro" id="IPR012337">
    <property type="entry name" value="RNaseH-like_sf"/>
</dbReference>
<dbReference type="PROSITE" id="PS50878">
    <property type="entry name" value="RT_POL"/>
    <property type="match status" value="1"/>
</dbReference>
<dbReference type="AlphaFoldDB" id="A0AAV9DGA9"/>
<dbReference type="GO" id="GO:0004523">
    <property type="term" value="F:RNA-DNA hybrid ribonuclease activity"/>
    <property type="evidence" value="ECO:0007669"/>
    <property type="project" value="InterPro"/>
</dbReference>
<dbReference type="Pfam" id="PF13456">
    <property type="entry name" value="RVT_3"/>
    <property type="match status" value="1"/>
</dbReference>
<name>A0AAV9DGA9_ACOCL</name>
<evidence type="ECO:0000313" key="3">
    <source>
        <dbReference type="Proteomes" id="UP001180020"/>
    </source>
</evidence>
<comment type="caution">
    <text evidence="2">The sequence shown here is derived from an EMBL/GenBank/DDBJ whole genome shotgun (WGS) entry which is preliminary data.</text>
</comment>
<evidence type="ECO:0000313" key="2">
    <source>
        <dbReference type="EMBL" id="KAK1300235.1"/>
    </source>
</evidence>
<dbReference type="Gene3D" id="3.60.10.10">
    <property type="entry name" value="Endonuclease/exonuclease/phosphatase"/>
    <property type="match status" value="1"/>
</dbReference>
<gene>
    <name evidence="2" type="ORF">QJS10_CPB13g01231</name>
</gene>
<feature type="domain" description="Reverse transcriptase" evidence="1">
    <location>
        <begin position="340"/>
        <end position="613"/>
    </location>
</feature>
<evidence type="ECO:0000259" key="1">
    <source>
        <dbReference type="PROSITE" id="PS50878"/>
    </source>
</evidence>
<dbReference type="GO" id="GO:0003676">
    <property type="term" value="F:nucleic acid binding"/>
    <property type="evidence" value="ECO:0007669"/>
    <property type="project" value="InterPro"/>
</dbReference>
<dbReference type="CDD" id="cd01650">
    <property type="entry name" value="RT_nLTR_like"/>
    <property type="match status" value="1"/>
</dbReference>
<dbReference type="Proteomes" id="UP001180020">
    <property type="component" value="Unassembled WGS sequence"/>
</dbReference>
<proteinExistence type="predicted"/>
<dbReference type="InterPro" id="IPR002156">
    <property type="entry name" value="RNaseH_domain"/>
</dbReference>
<dbReference type="PANTHER" id="PTHR33116:SF78">
    <property type="entry name" value="OS12G0587133 PROTEIN"/>
    <property type="match status" value="1"/>
</dbReference>
<dbReference type="PANTHER" id="PTHR33116">
    <property type="entry name" value="REVERSE TRANSCRIPTASE ZINC-BINDING DOMAIN-CONTAINING PROTEIN-RELATED-RELATED"/>
    <property type="match status" value="1"/>
</dbReference>
<dbReference type="InterPro" id="IPR036691">
    <property type="entry name" value="Endo/exonu/phosph_ase_sf"/>
</dbReference>
<protein>
    <recommendedName>
        <fullName evidence="1">Reverse transcriptase domain-containing protein</fullName>
    </recommendedName>
</protein>
<keyword evidence="3" id="KW-1185">Reference proteome</keyword>
<dbReference type="SUPFAM" id="SSF56672">
    <property type="entry name" value="DNA/RNA polymerases"/>
    <property type="match status" value="1"/>
</dbReference>
<dbReference type="InterPro" id="IPR000477">
    <property type="entry name" value="RT_dom"/>
</dbReference>
<dbReference type="Pfam" id="PF00078">
    <property type="entry name" value="RVT_1"/>
    <property type="match status" value="1"/>
</dbReference>
<dbReference type="SUPFAM" id="SSF56219">
    <property type="entry name" value="DNase I-like"/>
    <property type="match status" value="1"/>
</dbReference>
<dbReference type="InterPro" id="IPR043502">
    <property type="entry name" value="DNA/RNA_pol_sf"/>
</dbReference>
<reference evidence="2" key="1">
    <citation type="journal article" date="2023" name="Nat. Commun.">
        <title>Diploid and tetraploid genomes of Acorus and the evolution of monocots.</title>
        <authorList>
            <person name="Ma L."/>
            <person name="Liu K.W."/>
            <person name="Li Z."/>
            <person name="Hsiao Y.Y."/>
            <person name="Qi Y."/>
            <person name="Fu T."/>
            <person name="Tang G.D."/>
            <person name="Zhang D."/>
            <person name="Sun W.H."/>
            <person name="Liu D.K."/>
            <person name="Li Y."/>
            <person name="Chen G.Z."/>
            <person name="Liu X.D."/>
            <person name="Liao X.Y."/>
            <person name="Jiang Y.T."/>
            <person name="Yu X."/>
            <person name="Hao Y."/>
            <person name="Huang J."/>
            <person name="Zhao X.W."/>
            <person name="Ke S."/>
            <person name="Chen Y.Y."/>
            <person name="Wu W.L."/>
            <person name="Hsu J.L."/>
            <person name="Lin Y.F."/>
            <person name="Huang M.D."/>
            <person name="Li C.Y."/>
            <person name="Huang L."/>
            <person name="Wang Z.W."/>
            <person name="Zhao X."/>
            <person name="Zhong W.Y."/>
            <person name="Peng D.H."/>
            <person name="Ahmad S."/>
            <person name="Lan S."/>
            <person name="Zhang J.S."/>
            <person name="Tsai W.C."/>
            <person name="Van de Peer Y."/>
            <person name="Liu Z.J."/>
        </authorList>
    </citation>
    <scope>NUCLEOTIDE SEQUENCE</scope>
    <source>
        <strain evidence="2">CP</strain>
    </source>
</reference>
<dbReference type="EMBL" id="JAUJYO010000013">
    <property type="protein sequence ID" value="KAK1300235.1"/>
    <property type="molecule type" value="Genomic_DNA"/>
</dbReference>